<feature type="chain" id="PRO_5030650621" evidence="1">
    <location>
        <begin position="18"/>
        <end position="178"/>
    </location>
</feature>
<gene>
    <name evidence="2" type="ORF">OAUR00152_LOCUS10732</name>
</gene>
<accession>A0A7S4MK47</accession>
<dbReference type="AlphaFoldDB" id="A0A7S4MK47"/>
<dbReference type="EMBL" id="HBKQ01015834">
    <property type="protein sequence ID" value="CAE2227547.1"/>
    <property type="molecule type" value="Transcribed_RNA"/>
</dbReference>
<evidence type="ECO:0000256" key="1">
    <source>
        <dbReference type="SAM" id="SignalP"/>
    </source>
</evidence>
<keyword evidence="1" id="KW-0732">Signal</keyword>
<sequence>MARSLAYLMLLFTYVYASCAFVFSSQRNAIAKRGQAELLTMKTARVKVSSSLLMRDASSAYWFKVGDTVEVVEDVLKAGINLKGRVGTVTETWEKCDVDPTCCCAEFVDAGFAVHVEFRELDKEGDDLFIHFFAEDELKKSKDVVPFDGMSCTAFKLKQLNVGQKPRSLASYDPSDDS</sequence>
<evidence type="ECO:0000313" key="2">
    <source>
        <dbReference type="EMBL" id="CAE2227547.1"/>
    </source>
</evidence>
<name>A0A7S4MK47_9STRA</name>
<feature type="signal peptide" evidence="1">
    <location>
        <begin position="1"/>
        <end position="17"/>
    </location>
</feature>
<protein>
    <submittedName>
        <fullName evidence="2">Uncharacterized protein</fullName>
    </submittedName>
</protein>
<reference evidence="2" key="1">
    <citation type="submission" date="2021-01" db="EMBL/GenBank/DDBJ databases">
        <authorList>
            <person name="Corre E."/>
            <person name="Pelletier E."/>
            <person name="Niang G."/>
            <person name="Scheremetjew M."/>
            <person name="Finn R."/>
            <person name="Kale V."/>
            <person name="Holt S."/>
            <person name="Cochrane G."/>
            <person name="Meng A."/>
            <person name="Brown T."/>
            <person name="Cohen L."/>
        </authorList>
    </citation>
    <scope>NUCLEOTIDE SEQUENCE</scope>
    <source>
        <strain evidence="2">Isolate 1302-5</strain>
    </source>
</reference>
<proteinExistence type="predicted"/>
<organism evidence="2">
    <name type="scientific">Odontella aurita</name>
    <dbReference type="NCBI Taxonomy" id="265563"/>
    <lineage>
        <taxon>Eukaryota</taxon>
        <taxon>Sar</taxon>
        <taxon>Stramenopiles</taxon>
        <taxon>Ochrophyta</taxon>
        <taxon>Bacillariophyta</taxon>
        <taxon>Mediophyceae</taxon>
        <taxon>Biddulphiophycidae</taxon>
        <taxon>Eupodiscales</taxon>
        <taxon>Odontellaceae</taxon>
        <taxon>Odontella</taxon>
    </lineage>
</organism>